<dbReference type="Proteomes" id="UP001152484">
    <property type="component" value="Unassembled WGS sequence"/>
</dbReference>
<reference evidence="2" key="1">
    <citation type="submission" date="2022-07" db="EMBL/GenBank/DDBJ databases">
        <authorList>
            <person name="Macas J."/>
            <person name="Novak P."/>
            <person name="Neumann P."/>
        </authorList>
    </citation>
    <scope>NUCLEOTIDE SEQUENCE</scope>
</reference>
<gene>
    <name evidence="2" type="ORF">CEURO_LOCUS8865</name>
</gene>
<feature type="domain" description="DUF4283" evidence="1">
    <location>
        <begin position="148"/>
        <end position="226"/>
    </location>
</feature>
<organism evidence="2 3">
    <name type="scientific">Cuscuta europaea</name>
    <name type="common">European dodder</name>
    <dbReference type="NCBI Taxonomy" id="41803"/>
    <lineage>
        <taxon>Eukaryota</taxon>
        <taxon>Viridiplantae</taxon>
        <taxon>Streptophyta</taxon>
        <taxon>Embryophyta</taxon>
        <taxon>Tracheophyta</taxon>
        <taxon>Spermatophyta</taxon>
        <taxon>Magnoliopsida</taxon>
        <taxon>eudicotyledons</taxon>
        <taxon>Gunneridae</taxon>
        <taxon>Pentapetalae</taxon>
        <taxon>asterids</taxon>
        <taxon>lamiids</taxon>
        <taxon>Solanales</taxon>
        <taxon>Convolvulaceae</taxon>
        <taxon>Cuscuteae</taxon>
        <taxon>Cuscuta</taxon>
        <taxon>Cuscuta subgen. Cuscuta</taxon>
    </lineage>
</organism>
<name>A0A9P0Z226_CUSEU</name>
<dbReference type="EMBL" id="CAMAPE010000017">
    <property type="protein sequence ID" value="CAH9084084.1"/>
    <property type="molecule type" value="Genomic_DNA"/>
</dbReference>
<comment type="caution">
    <text evidence="2">The sequence shown here is derived from an EMBL/GenBank/DDBJ whole genome shotgun (WGS) entry which is preliminary data.</text>
</comment>
<evidence type="ECO:0000259" key="1">
    <source>
        <dbReference type="Pfam" id="PF14111"/>
    </source>
</evidence>
<protein>
    <recommendedName>
        <fullName evidence="1">DUF4283 domain-containing protein</fullName>
    </recommendedName>
</protein>
<dbReference type="Pfam" id="PF14111">
    <property type="entry name" value="DUF4283"/>
    <property type="match status" value="1"/>
</dbReference>
<accession>A0A9P0Z226</accession>
<evidence type="ECO:0000313" key="2">
    <source>
        <dbReference type="EMBL" id="CAH9084084.1"/>
    </source>
</evidence>
<dbReference type="PANTHER" id="PTHR33233">
    <property type="entry name" value="ENDONUCLEASE/EXONUCLEASE/PHOSPHATASE"/>
    <property type="match status" value="1"/>
</dbReference>
<dbReference type="AlphaFoldDB" id="A0A9P0Z226"/>
<dbReference type="PANTHER" id="PTHR33233:SF17">
    <property type="entry name" value="DUF4283 DOMAIN-CONTAINING PROTEIN"/>
    <property type="match status" value="1"/>
</dbReference>
<evidence type="ECO:0000313" key="3">
    <source>
        <dbReference type="Proteomes" id="UP001152484"/>
    </source>
</evidence>
<dbReference type="InterPro" id="IPR025558">
    <property type="entry name" value="DUF4283"/>
</dbReference>
<proteinExistence type="predicted"/>
<sequence length="252" mass="28464">MGRNKMNRDFRLTRSKAANFDILADCDEEFPTLGNSLACPGSTKSAGPAAILTPTPAKVTGKNATSLMENQLPKQTEISGKKVNQAVGVISSSHETEHQTVKELGARPRSNLFKDNRNPAHGIKLRYIPPKGNELDFSDNVLPYMVDMWGHCLVGCFTDRFPGLKAIHELRSKWNVNCLIRTHDKVWVTFKFQNELDRTKVLNEGPYTVFGKQLILKVLSDDFSFEDEEFLKVYLFGLNFLNYLGNYGMMRP</sequence>
<keyword evidence="3" id="KW-1185">Reference proteome</keyword>
<dbReference type="OrthoDB" id="1304801at2759"/>